<protein>
    <recommendedName>
        <fullName evidence="6 7">Arsenate reductase</fullName>
        <ecNumber evidence="6 7">1.20.4.4</ecNumber>
    </recommendedName>
</protein>
<evidence type="ECO:0000256" key="7">
    <source>
        <dbReference type="NCBIfam" id="TIGR02691"/>
    </source>
</evidence>
<feature type="disulfide bond" description="Redox-active; alternate" evidence="6">
    <location>
        <begin position="82"/>
        <end position="89"/>
    </location>
</feature>
<dbReference type="GO" id="GO:0030612">
    <property type="term" value="F:arsenate reductase (thioredoxin) activity"/>
    <property type="evidence" value="ECO:0007669"/>
    <property type="project" value="UniProtKB-EC"/>
</dbReference>
<feature type="active site" description="Nucleophile" evidence="6">
    <location>
        <position position="82"/>
    </location>
</feature>
<reference evidence="10" key="1">
    <citation type="journal article" date="2019" name="Int. J. Syst. Evol. Microbiol.">
        <title>The Global Catalogue of Microorganisms (GCM) 10K type strain sequencing project: providing services to taxonomists for standard genome sequencing and annotation.</title>
        <authorList>
            <consortium name="The Broad Institute Genomics Platform"/>
            <consortium name="The Broad Institute Genome Sequencing Center for Infectious Disease"/>
            <person name="Wu L."/>
            <person name="Ma J."/>
        </authorList>
    </citation>
    <scope>NUCLEOTIDE SEQUENCE [LARGE SCALE GENOMIC DNA]</scope>
    <source>
        <strain evidence="10">CCUG 48216</strain>
    </source>
</reference>
<dbReference type="Proteomes" id="UP001597211">
    <property type="component" value="Unassembled WGS sequence"/>
</dbReference>
<dbReference type="PANTHER" id="PTHR43428:SF1">
    <property type="entry name" value="ARSENATE REDUCTASE"/>
    <property type="match status" value="1"/>
</dbReference>
<name>A0ABW3SCG7_9BACL</name>
<dbReference type="SUPFAM" id="SSF52788">
    <property type="entry name" value="Phosphotyrosine protein phosphatases I"/>
    <property type="match status" value="1"/>
</dbReference>
<dbReference type="NCBIfam" id="TIGR02691">
    <property type="entry name" value="arsC_pI258_fam"/>
    <property type="match status" value="1"/>
</dbReference>
<keyword evidence="5 6" id="KW-0676">Redox-active center</keyword>
<evidence type="ECO:0000256" key="4">
    <source>
        <dbReference type="ARBA" id="ARBA00023157"/>
    </source>
</evidence>
<feature type="domain" description="Phosphotyrosine protein phosphatase I" evidence="8">
    <location>
        <begin position="4"/>
        <end position="137"/>
    </location>
</feature>
<comment type="catalytic activity">
    <reaction evidence="6">
        <text>arsenate + [thioredoxin]-dithiol + H(+) = arsenite + [thioredoxin]-disulfide + H2O</text>
        <dbReference type="Rhea" id="RHEA:43848"/>
        <dbReference type="Rhea" id="RHEA-COMP:10698"/>
        <dbReference type="Rhea" id="RHEA-COMP:10700"/>
        <dbReference type="ChEBI" id="CHEBI:15377"/>
        <dbReference type="ChEBI" id="CHEBI:15378"/>
        <dbReference type="ChEBI" id="CHEBI:29242"/>
        <dbReference type="ChEBI" id="CHEBI:29950"/>
        <dbReference type="ChEBI" id="CHEBI:48597"/>
        <dbReference type="ChEBI" id="CHEBI:50058"/>
        <dbReference type="EC" id="1.20.4.4"/>
    </reaction>
</comment>
<dbReference type="HAMAP" id="MF_01624">
    <property type="entry name" value="Arsenate_reduct"/>
    <property type="match status" value="1"/>
</dbReference>
<comment type="similarity">
    <text evidence="6">Belongs to the low molecular weight phosphotyrosine protein phosphatase family. Thioredoxin-coupled ArsC subfamily.</text>
</comment>
<dbReference type="Gene3D" id="3.40.50.2300">
    <property type="match status" value="1"/>
</dbReference>
<feature type="active site" description="Nucleophile" evidence="6">
    <location>
        <position position="10"/>
    </location>
</feature>
<evidence type="ECO:0000256" key="3">
    <source>
        <dbReference type="ARBA" id="ARBA00023002"/>
    </source>
</evidence>
<dbReference type="PANTHER" id="PTHR43428">
    <property type="entry name" value="ARSENATE REDUCTASE"/>
    <property type="match status" value="1"/>
</dbReference>
<keyword evidence="1 6" id="KW-0963">Cytoplasm</keyword>
<dbReference type="InterPro" id="IPR014064">
    <property type="entry name" value="Arsenate_reductase_ArsC"/>
</dbReference>
<keyword evidence="3 6" id="KW-0560">Oxidoreductase</keyword>
<dbReference type="RefSeq" id="WP_240268751.1">
    <property type="nucleotide sequence ID" value="NZ_JAKSXN010000015.1"/>
</dbReference>
<dbReference type="SMART" id="SM00226">
    <property type="entry name" value="LMWPc"/>
    <property type="match status" value="1"/>
</dbReference>
<gene>
    <name evidence="6 9" type="primary">arsC</name>
    <name evidence="9" type="ORF">ACFQ2Z_09745</name>
</gene>
<keyword evidence="4 6" id="KW-1015">Disulfide bond</keyword>
<evidence type="ECO:0000313" key="10">
    <source>
        <dbReference type="Proteomes" id="UP001597211"/>
    </source>
</evidence>
<evidence type="ECO:0000256" key="6">
    <source>
        <dbReference type="HAMAP-Rule" id="MF_01624"/>
    </source>
</evidence>
<comment type="caution">
    <text evidence="9">The sequence shown here is derived from an EMBL/GenBank/DDBJ whole genome shotgun (WGS) entry which is preliminary data.</text>
</comment>
<evidence type="ECO:0000313" key="9">
    <source>
        <dbReference type="EMBL" id="MFD1181640.1"/>
    </source>
</evidence>
<keyword evidence="10" id="KW-1185">Reference proteome</keyword>
<dbReference type="Pfam" id="PF01451">
    <property type="entry name" value="LMWPc"/>
    <property type="match status" value="1"/>
</dbReference>
<feature type="active site" description="Nucleophile" evidence="6">
    <location>
        <position position="89"/>
    </location>
</feature>
<dbReference type="EC" id="1.20.4.4" evidence="6 7"/>
<evidence type="ECO:0000256" key="1">
    <source>
        <dbReference type="ARBA" id="ARBA00022490"/>
    </source>
</evidence>
<keyword evidence="2 6" id="KW-0059">Arsenical resistance</keyword>
<evidence type="ECO:0000259" key="8">
    <source>
        <dbReference type="SMART" id="SM00226"/>
    </source>
</evidence>
<organism evidence="9 10">
    <name type="scientific">Paenibacillus timonensis</name>
    <dbReference type="NCBI Taxonomy" id="225915"/>
    <lineage>
        <taxon>Bacteria</taxon>
        <taxon>Bacillati</taxon>
        <taxon>Bacillota</taxon>
        <taxon>Bacilli</taxon>
        <taxon>Bacillales</taxon>
        <taxon>Paenibacillaceae</taxon>
        <taxon>Paenibacillus</taxon>
    </lineage>
</organism>
<accession>A0ABW3SCG7</accession>
<sequence>MDKKTIYFLCTGNSCRSQMAEGWAKTFLTDGWEVYSAGIEAHGLNPNAVKAMAEVGIDISGQTSDLIDMERLNRADMVVTLCGDAADRCPMTPPHVRREHWGFDDPAKASGTDEEKWAVFQRVRDQIGERIRRFADEEGNE</sequence>
<proteinExistence type="inferred from homology"/>
<dbReference type="EMBL" id="JBHTKZ010000015">
    <property type="protein sequence ID" value="MFD1181640.1"/>
    <property type="molecule type" value="Genomic_DNA"/>
</dbReference>
<dbReference type="NCBIfam" id="NF010053">
    <property type="entry name" value="PRK13530.1"/>
    <property type="match status" value="1"/>
</dbReference>
<dbReference type="CDD" id="cd16345">
    <property type="entry name" value="LMWP_ArsC"/>
    <property type="match status" value="1"/>
</dbReference>
<dbReference type="InterPro" id="IPR036196">
    <property type="entry name" value="Ptyr_pPase_sf"/>
</dbReference>
<comment type="subcellular location">
    <subcellularLocation>
        <location evidence="6">Cytoplasm</location>
    </subcellularLocation>
</comment>
<evidence type="ECO:0000256" key="2">
    <source>
        <dbReference type="ARBA" id="ARBA00022849"/>
    </source>
</evidence>
<dbReference type="InterPro" id="IPR023485">
    <property type="entry name" value="Ptyr_pPase"/>
</dbReference>
<evidence type="ECO:0000256" key="5">
    <source>
        <dbReference type="ARBA" id="ARBA00023284"/>
    </source>
</evidence>
<feature type="disulfide bond" description="Redox-active; alternate" evidence="6">
    <location>
        <begin position="10"/>
        <end position="82"/>
    </location>
</feature>
<comment type="function">
    <text evidence="6">Catalyzes the reduction of arsenate [As(V)] to arsenite [As(III)].</text>
</comment>